<evidence type="ECO:0000256" key="11">
    <source>
        <dbReference type="ARBA" id="ARBA00047944"/>
    </source>
</evidence>
<evidence type="ECO:0000256" key="4">
    <source>
        <dbReference type="ARBA" id="ARBA00013673"/>
    </source>
</evidence>
<sequence length="265" mass="29079">MTDALFLLDADHDDVPVNSDEINAGWKLTLPASVRRHAIQVMRLKDGDELQLSDGRGLRIHAVLRDAQQGVAEVLRFGRESQPVTRLALVQALAKTGHDEQAIDMATQIGVDLVVPWQADRSIAKWKVGRTDRKWKQTLESATEQSRRSWTPRLDDCVTSKQVVAMCRRACVHGDMVVVLHQDATKTWNQLEANIAKLSDACLRDGRPRTIYVLVGPEGGISDTEIEAFTKSGAEVCVLGSNILRASAAGPVALSLLARALGRFV</sequence>
<evidence type="ECO:0000313" key="15">
    <source>
        <dbReference type="EMBL" id="KFI89716.1"/>
    </source>
</evidence>
<dbReference type="InterPro" id="IPR015947">
    <property type="entry name" value="PUA-like_sf"/>
</dbReference>
<evidence type="ECO:0000256" key="9">
    <source>
        <dbReference type="ARBA" id="ARBA00022691"/>
    </source>
</evidence>
<dbReference type="EC" id="2.1.1.193" evidence="3 12"/>
<proteinExistence type="inferred from homology"/>
<comment type="similarity">
    <text evidence="2 12">Belongs to the RNA methyltransferase RsmE family.</text>
</comment>
<dbReference type="PANTHER" id="PTHR30027">
    <property type="entry name" value="RIBOSOMAL RNA SMALL SUBUNIT METHYLTRANSFERASE E"/>
    <property type="match status" value="1"/>
</dbReference>
<keyword evidence="7 12" id="KW-0489">Methyltransferase</keyword>
<evidence type="ECO:0000256" key="2">
    <source>
        <dbReference type="ARBA" id="ARBA00005528"/>
    </source>
</evidence>
<evidence type="ECO:0000256" key="12">
    <source>
        <dbReference type="PIRNR" id="PIRNR015601"/>
    </source>
</evidence>
<evidence type="ECO:0000256" key="3">
    <source>
        <dbReference type="ARBA" id="ARBA00012328"/>
    </source>
</evidence>
<feature type="domain" description="Ribosomal RNA small subunit methyltransferase E methyltransferase" evidence="13">
    <location>
        <begin position="82"/>
        <end position="257"/>
    </location>
</feature>
<evidence type="ECO:0000256" key="6">
    <source>
        <dbReference type="ARBA" id="ARBA00022552"/>
    </source>
</evidence>
<dbReference type="RefSeq" id="WP_026645860.1">
    <property type="nucleotide sequence ID" value="NZ_JGZL01000007.1"/>
</dbReference>
<evidence type="ECO:0000259" key="14">
    <source>
        <dbReference type="Pfam" id="PF20260"/>
    </source>
</evidence>
<keyword evidence="5 12" id="KW-0963">Cytoplasm</keyword>
<evidence type="ECO:0000256" key="5">
    <source>
        <dbReference type="ARBA" id="ARBA00022490"/>
    </source>
</evidence>
<dbReference type="Pfam" id="PF04452">
    <property type="entry name" value="Methyltrans_RNA"/>
    <property type="match status" value="1"/>
</dbReference>
<dbReference type="InterPro" id="IPR046886">
    <property type="entry name" value="RsmE_MTase_dom"/>
</dbReference>
<dbReference type="PANTHER" id="PTHR30027:SF3">
    <property type="entry name" value="16S RRNA (URACIL(1498)-N(3))-METHYLTRANSFERASE"/>
    <property type="match status" value="1"/>
</dbReference>
<keyword evidence="16" id="KW-1185">Reference proteome</keyword>
<dbReference type="Proteomes" id="UP000029078">
    <property type="component" value="Unassembled WGS sequence"/>
</dbReference>
<dbReference type="CDD" id="cd18084">
    <property type="entry name" value="RsmE-like"/>
    <property type="match status" value="1"/>
</dbReference>
<dbReference type="PIRSF" id="PIRSF015601">
    <property type="entry name" value="MTase_slr0722"/>
    <property type="match status" value="1"/>
</dbReference>
<evidence type="ECO:0000256" key="10">
    <source>
        <dbReference type="ARBA" id="ARBA00025699"/>
    </source>
</evidence>
<dbReference type="STRING" id="78346.BRUM_0927"/>
<dbReference type="eggNOG" id="COG1385">
    <property type="taxonomic scope" value="Bacteria"/>
</dbReference>
<keyword evidence="6 12" id="KW-0698">rRNA processing</keyword>
<accession>A0A087D2G6</accession>
<gene>
    <name evidence="15" type="ORF">BRUM_0927</name>
</gene>
<evidence type="ECO:0000256" key="1">
    <source>
        <dbReference type="ARBA" id="ARBA00004496"/>
    </source>
</evidence>
<evidence type="ECO:0000259" key="13">
    <source>
        <dbReference type="Pfam" id="PF04452"/>
    </source>
</evidence>
<dbReference type="Pfam" id="PF20260">
    <property type="entry name" value="PUA_4"/>
    <property type="match status" value="1"/>
</dbReference>
<keyword evidence="9 12" id="KW-0949">S-adenosyl-L-methionine</keyword>
<dbReference type="SUPFAM" id="SSF75217">
    <property type="entry name" value="alpha/beta knot"/>
    <property type="match status" value="1"/>
</dbReference>
<dbReference type="SUPFAM" id="SSF88697">
    <property type="entry name" value="PUA domain-like"/>
    <property type="match status" value="1"/>
</dbReference>
<comment type="catalytic activity">
    <reaction evidence="11 12">
        <text>uridine(1498) in 16S rRNA + S-adenosyl-L-methionine = N(3)-methyluridine(1498) in 16S rRNA + S-adenosyl-L-homocysteine + H(+)</text>
        <dbReference type="Rhea" id="RHEA:42920"/>
        <dbReference type="Rhea" id="RHEA-COMP:10283"/>
        <dbReference type="Rhea" id="RHEA-COMP:10284"/>
        <dbReference type="ChEBI" id="CHEBI:15378"/>
        <dbReference type="ChEBI" id="CHEBI:57856"/>
        <dbReference type="ChEBI" id="CHEBI:59789"/>
        <dbReference type="ChEBI" id="CHEBI:65315"/>
        <dbReference type="ChEBI" id="CHEBI:74502"/>
        <dbReference type="EC" id="2.1.1.193"/>
    </reaction>
</comment>
<dbReference type="AlphaFoldDB" id="A0A087D2G6"/>
<dbReference type="GO" id="GO:0005737">
    <property type="term" value="C:cytoplasm"/>
    <property type="evidence" value="ECO:0007669"/>
    <property type="project" value="UniProtKB-SubCell"/>
</dbReference>
<dbReference type="InterPro" id="IPR029028">
    <property type="entry name" value="Alpha/beta_knot_MTases"/>
</dbReference>
<dbReference type="NCBIfam" id="NF008693">
    <property type="entry name" value="PRK11713.2-3"/>
    <property type="match status" value="1"/>
</dbReference>
<dbReference type="EMBL" id="JGZL01000007">
    <property type="protein sequence ID" value="KFI89716.1"/>
    <property type="molecule type" value="Genomic_DNA"/>
</dbReference>
<dbReference type="InterPro" id="IPR006700">
    <property type="entry name" value="RsmE"/>
</dbReference>
<comment type="function">
    <text evidence="10 12">Specifically methylates the N3 position of the uracil ring of uridine 1498 (m3U1498) in 16S rRNA. Acts on the fully assembled 30S ribosomal subunit.</text>
</comment>
<comment type="subcellular location">
    <subcellularLocation>
        <location evidence="1 12">Cytoplasm</location>
    </subcellularLocation>
</comment>
<dbReference type="InterPro" id="IPR029026">
    <property type="entry name" value="tRNA_m1G_MTases_N"/>
</dbReference>
<reference evidence="15 16" key="1">
    <citation type="submission" date="2014-03" db="EMBL/GenBank/DDBJ databases">
        <title>Genomics of Bifidobacteria.</title>
        <authorList>
            <person name="Ventura M."/>
            <person name="Milani C."/>
            <person name="Lugli G.A."/>
        </authorList>
    </citation>
    <scope>NUCLEOTIDE SEQUENCE [LARGE SCALE GENOMIC DNA]</scope>
    <source>
        <strain evidence="15 16">LMG 21811</strain>
    </source>
</reference>
<evidence type="ECO:0000256" key="7">
    <source>
        <dbReference type="ARBA" id="ARBA00022603"/>
    </source>
</evidence>
<dbReference type="GO" id="GO:0070042">
    <property type="term" value="F:rRNA (uridine-N3-)-methyltransferase activity"/>
    <property type="evidence" value="ECO:0007669"/>
    <property type="project" value="TreeGrafter"/>
</dbReference>
<comment type="caution">
    <text evidence="15">The sequence shown here is derived from an EMBL/GenBank/DDBJ whole genome shotgun (WGS) entry which is preliminary data.</text>
</comment>
<keyword evidence="8 12" id="KW-0808">Transferase</keyword>
<evidence type="ECO:0000256" key="8">
    <source>
        <dbReference type="ARBA" id="ARBA00022679"/>
    </source>
</evidence>
<organism evidence="15 16">
    <name type="scientific">Bifidobacterium ruminantium</name>
    <dbReference type="NCBI Taxonomy" id="78346"/>
    <lineage>
        <taxon>Bacteria</taxon>
        <taxon>Bacillati</taxon>
        <taxon>Actinomycetota</taxon>
        <taxon>Actinomycetes</taxon>
        <taxon>Bifidobacteriales</taxon>
        <taxon>Bifidobacteriaceae</taxon>
        <taxon>Bifidobacterium</taxon>
    </lineage>
</organism>
<name>A0A087D2G6_BIFRU</name>
<dbReference type="Gene3D" id="3.40.1280.10">
    <property type="match status" value="1"/>
</dbReference>
<dbReference type="InterPro" id="IPR046887">
    <property type="entry name" value="RsmE_PUA-like"/>
</dbReference>
<evidence type="ECO:0000313" key="16">
    <source>
        <dbReference type="Proteomes" id="UP000029078"/>
    </source>
</evidence>
<dbReference type="NCBIfam" id="TIGR00046">
    <property type="entry name" value="RsmE family RNA methyltransferase"/>
    <property type="match status" value="1"/>
</dbReference>
<dbReference type="GO" id="GO:0070475">
    <property type="term" value="P:rRNA base methylation"/>
    <property type="evidence" value="ECO:0007669"/>
    <property type="project" value="TreeGrafter"/>
</dbReference>
<protein>
    <recommendedName>
        <fullName evidence="4 12">Ribosomal RNA small subunit methyltransferase E</fullName>
        <ecNumber evidence="3 12">2.1.1.193</ecNumber>
    </recommendedName>
</protein>
<feature type="domain" description="Ribosomal RNA small subunit methyltransferase E PUA-like" evidence="14">
    <location>
        <begin position="35"/>
        <end position="67"/>
    </location>
</feature>